<evidence type="ECO:0000313" key="3">
    <source>
        <dbReference type="EMBL" id="MBH5328765.1"/>
    </source>
</evidence>
<comment type="caution">
    <text evidence="3">The sequence shown here is derived from an EMBL/GenBank/DDBJ whole genome shotgun (WGS) entry which is preliminary data.</text>
</comment>
<dbReference type="EMBL" id="JACSGR010000002">
    <property type="protein sequence ID" value="MBH5328765.1"/>
    <property type="molecule type" value="Genomic_DNA"/>
</dbReference>
<evidence type="ECO:0000259" key="2">
    <source>
        <dbReference type="Pfam" id="PF08750"/>
    </source>
</evidence>
<organism evidence="3 4">
    <name type="scientific">Eikenella glucosivorans</name>
    <dbReference type="NCBI Taxonomy" id="2766967"/>
    <lineage>
        <taxon>Bacteria</taxon>
        <taxon>Pseudomonadati</taxon>
        <taxon>Pseudomonadota</taxon>
        <taxon>Betaproteobacteria</taxon>
        <taxon>Neisseriales</taxon>
        <taxon>Neisseriaceae</taxon>
        <taxon>Eikenella</taxon>
    </lineage>
</organism>
<protein>
    <recommendedName>
        <fullName evidence="2">CNP1-like uncharacterized domain-containing protein</fullName>
    </recommendedName>
</protein>
<dbReference type="Pfam" id="PF08750">
    <property type="entry name" value="CNP1"/>
    <property type="match status" value="1"/>
</dbReference>
<accession>A0ABS0N917</accession>
<proteinExistence type="predicted"/>
<dbReference type="Proteomes" id="UP000768471">
    <property type="component" value="Unassembled WGS sequence"/>
</dbReference>
<dbReference type="RefSeq" id="WP_197902669.1">
    <property type="nucleotide sequence ID" value="NZ_JACSGR010000002.1"/>
</dbReference>
<dbReference type="InterPro" id="IPR014861">
    <property type="entry name" value="CNP1-like_dom"/>
</dbReference>
<evidence type="ECO:0000256" key="1">
    <source>
        <dbReference type="SAM" id="SignalP"/>
    </source>
</evidence>
<sequence length="174" mass="19852">MKKILAAVLLAACAAASAEYVPFADRYGYQFEDEKPWEEAAVELPAYPSLQSGEWFDLYINPTYRNKVSLQLPVQMAADRSLRYVLAVAVPGGQVNMTYEGMRCGDRHLKTFAFGDNTNRRWIAPRNTGWRKFDSYVNANDPVRSRLMAIFCNDGRPLNEQELDQRIRRLGGLH</sequence>
<keyword evidence="4" id="KW-1185">Reference proteome</keyword>
<feature type="chain" id="PRO_5045480110" description="CNP1-like uncharacterized domain-containing protein" evidence="1">
    <location>
        <begin position="19"/>
        <end position="174"/>
    </location>
</feature>
<gene>
    <name evidence="3" type="ORF">H9Q10_03670</name>
</gene>
<evidence type="ECO:0000313" key="4">
    <source>
        <dbReference type="Proteomes" id="UP000768471"/>
    </source>
</evidence>
<reference evidence="3 4" key="1">
    <citation type="submission" date="2020-09" db="EMBL/GenBank/DDBJ databases">
        <title>Eikenella S3660 sp. nov., isolated from a throat swab.</title>
        <authorList>
            <person name="Buhl M."/>
        </authorList>
    </citation>
    <scope>NUCLEOTIDE SEQUENCE [LARGE SCALE GENOMIC DNA]</scope>
    <source>
        <strain evidence="3 4">S3360</strain>
    </source>
</reference>
<feature type="signal peptide" evidence="1">
    <location>
        <begin position="1"/>
        <end position="18"/>
    </location>
</feature>
<feature type="domain" description="CNP1-like uncharacterised" evidence="2">
    <location>
        <begin position="33"/>
        <end position="168"/>
    </location>
</feature>
<name>A0ABS0N917_9NEIS</name>
<keyword evidence="1" id="KW-0732">Signal</keyword>